<comment type="caution">
    <text evidence="4">The sequence shown here is derived from an EMBL/GenBank/DDBJ whole genome shotgun (WGS) entry which is preliminary data.</text>
</comment>
<organism evidence="4 5">
    <name type="scientific">Brachionus calyciflorus</name>
    <dbReference type="NCBI Taxonomy" id="104777"/>
    <lineage>
        <taxon>Eukaryota</taxon>
        <taxon>Metazoa</taxon>
        <taxon>Spiralia</taxon>
        <taxon>Gnathifera</taxon>
        <taxon>Rotifera</taxon>
        <taxon>Eurotatoria</taxon>
        <taxon>Monogononta</taxon>
        <taxon>Pseudotrocha</taxon>
        <taxon>Ploima</taxon>
        <taxon>Brachionidae</taxon>
        <taxon>Brachionus</taxon>
    </lineage>
</organism>
<reference evidence="4" key="1">
    <citation type="submission" date="2021-02" db="EMBL/GenBank/DDBJ databases">
        <authorList>
            <person name="Nowell W R."/>
        </authorList>
    </citation>
    <scope>NUCLEOTIDE SEQUENCE</scope>
    <source>
        <strain evidence="4">Ploen Becks lab</strain>
    </source>
</reference>
<evidence type="ECO:0008006" key="6">
    <source>
        <dbReference type="Google" id="ProtNLM"/>
    </source>
</evidence>
<proteinExistence type="inferred from homology"/>
<dbReference type="EMBL" id="CAJNOC010001434">
    <property type="protein sequence ID" value="CAF0864548.1"/>
    <property type="molecule type" value="Genomic_DNA"/>
</dbReference>
<evidence type="ECO:0000313" key="4">
    <source>
        <dbReference type="EMBL" id="CAF0864548.1"/>
    </source>
</evidence>
<keyword evidence="3" id="KW-0551">Lipid droplet</keyword>
<evidence type="ECO:0000313" key="5">
    <source>
        <dbReference type="Proteomes" id="UP000663879"/>
    </source>
</evidence>
<dbReference type="OrthoDB" id="376826at2759"/>
<name>A0A813WWY0_9BILA</name>
<keyword evidence="5" id="KW-1185">Reference proteome</keyword>
<protein>
    <recommendedName>
        <fullName evidence="6">Perilipin</fullName>
    </recommendedName>
</protein>
<comment type="similarity">
    <text evidence="2">Belongs to the perilipin family.</text>
</comment>
<dbReference type="GO" id="GO:0005811">
    <property type="term" value="C:lipid droplet"/>
    <property type="evidence" value="ECO:0007669"/>
    <property type="project" value="UniProtKB-SubCell"/>
</dbReference>
<evidence type="ECO:0000256" key="2">
    <source>
        <dbReference type="ARBA" id="ARBA00006311"/>
    </source>
</evidence>
<accession>A0A813WWY0</accession>
<sequence length="456" mass="53100">MSLDKSHDFHHHHHHKQHLEFPNKIKSLPIVISTCYWLSENYQKIKEANFVTKQTCNLAESTLRNSLDLASPLLDKFKSKVDHLDNLACDQLDRIENAFPIVKSKPNEMLNQGKDLISNWTNFAPATTTTNDTNLMDKTKILLSKFLDLAESYVQIELSDEYKKLKLKETSFDSISERARILSVIMYSSLVDKALESFSYCFREIKKFILGFFNLIELYNSIKFNVFNKLKNKLCVTKDKIDLYKEYLDLIKKQFTVQDGRSLEHVNSLEERTKIIVRRNVGNFLTIYRILQAKFDSIKPLIEQNRLVQFTWQIAGDIYHLINKPDGSIVDFLNSLISECSQGISKLEKCIKNVNASLLQWVVPNFDAFGVLEDFDDEVEEYLDSKSVNYEPRSRNSTDLLLMDRFERYRALFYLDSEFLETHFRPIQIYETTSCTPNSKTISSCSTFDSSNDNSF</sequence>
<dbReference type="PANTHER" id="PTHR14024">
    <property type="entry name" value="PERILIPIN"/>
    <property type="match status" value="1"/>
</dbReference>
<dbReference type="PANTHER" id="PTHR14024:SF49">
    <property type="entry name" value="LIPID STORAGE DROPLETS SURFACE-BINDING PROTEIN 1"/>
    <property type="match status" value="1"/>
</dbReference>
<comment type="subcellular location">
    <subcellularLocation>
        <location evidence="1">Lipid droplet</location>
    </subcellularLocation>
</comment>
<evidence type="ECO:0000256" key="3">
    <source>
        <dbReference type="ARBA" id="ARBA00022677"/>
    </source>
</evidence>
<dbReference type="Proteomes" id="UP000663879">
    <property type="component" value="Unassembled WGS sequence"/>
</dbReference>
<evidence type="ECO:0000256" key="1">
    <source>
        <dbReference type="ARBA" id="ARBA00004502"/>
    </source>
</evidence>
<dbReference type="GO" id="GO:0010890">
    <property type="term" value="P:positive regulation of triglyceride storage"/>
    <property type="evidence" value="ECO:0007669"/>
    <property type="project" value="TreeGrafter"/>
</dbReference>
<dbReference type="Pfam" id="PF03036">
    <property type="entry name" value="Perilipin"/>
    <property type="match status" value="1"/>
</dbReference>
<dbReference type="AlphaFoldDB" id="A0A813WWY0"/>
<dbReference type="GO" id="GO:0005829">
    <property type="term" value="C:cytosol"/>
    <property type="evidence" value="ECO:0007669"/>
    <property type="project" value="TreeGrafter"/>
</dbReference>
<dbReference type="InterPro" id="IPR004279">
    <property type="entry name" value="Perilipin"/>
</dbReference>
<dbReference type="GO" id="GO:0019915">
    <property type="term" value="P:lipid storage"/>
    <property type="evidence" value="ECO:0007669"/>
    <property type="project" value="TreeGrafter"/>
</dbReference>
<gene>
    <name evidence="4" type="ORF">OXX778_LOCUS9612</name>
</gene>